<dbReference type="RefSeq" id="WP_353548160.1">
    <property type="nucleotide sequence ID" value="NZ_AP029612.1"/>
</dbReference>
<name>A0AAT9GIV3_9BACT</name>
<evidence type="ECO:0008006" key="3">
    <source>
        <dbReference type="Google" id="ProtNLM"/>
    </source>
</evidence>
<evidence type="ECO:0000313" key="2">
    <source>
        <dbReference type="EMBL" id="BFG70518.1"/>
    </source>
</evidence>
<organism evidence="2">
    <name type="scientific">Sediminibacterium sp. KACHI17</name>
    <dbReference type="NCBI Taxonomy" id="1751071"/>
    <lineage>
        <taxon>Bacteria</taxon>
        <taxon>Pseudomonadati</taxon>
        <taxon>Bacteroidota</taxon>
        <taxon>Chitinophagia</taxon>
        <taxon>Chitinophagales</taxon>
        <taxon>Chitinophagaceae</taxon>
        <taxon>Sediminibacterium</taxon>
    </lineage>
</organism>
<sequence>MKEEQKHLDTLQDIKQIMDRSSRFISLSGLSGIAAGLCALGAVSYVWPIWNISLGSSIETSNPVLLILDPEQKASLLLTGITCFICSFIFAIVFTWFRTKKTYASLWNSTVRRLVINTSIPFCAGAVMVVYLLNWNLTGLIAPVCLIFYGLALLNGSKYTVSEIRWLGISELLLGLITLGFLHYGIIAWGIGFGLLHIIYGALMWWKYERA</sequence>
<feature type="transmembrane region" description="Helical" evidence="1">
    <location>
        <begin position="139"/>
        <end position="157"/>
    </location>
</feature>
<keyword evidence="1" id="KW-0472">Membrane</keyword>
<keyword evidence="1" id="KW-0812">Transmembrane</keyword>
<feature type="transmembrane region" description="Helical" evidence="1">
    <location>
        <begin position="74"/>
        <end position="94"/>
    </location>
</feature>
<gene>
    <name evidence="2" type="ORF">KACHI17_13990</name>
</gene>
<protein>
    <recommendedName>
        <fullName evidence="3">Tat pathway signal sequence domain protein</fullName>
    </recommendedName>
</protein>
<feature type="transmembrane region" description="Helical" evidence="1">
    <location>
        <begin position="24"/>
        <end position="47"/>
    </location>
</feature>
<feature type="transmembrane region" description="Helical" evidence="1">
    <location>
        <begin position="187"/>
        <end position="206"/>
    </location>
</feature>
<dbReference type="AlphaFoldDB" id="A0AAT9GIV3"/>
<dbReference type="EMBL" id="AP029612">
    <property type="protein sequence ID" value="BFG70518.1"/>
    <property type="molecule type" value="Genomic_DNA"/>
</dbReference>
<keyword evidence="1" id="KW-1133">Transmembrane helix</keyword>
<accession>A0AAT9GIV3</accession>
<reference evidence="2" key="1">
    <citation type="submission" date="2024-02" db="EMBL/GenBank/DDBJ databases">
        <title>Sediminibacterium planktonica sp. nov. and Sediminibacterium longus sp. nov., isolated from surface lake and river water.</title>
        <authorList>
            <person name="Watanabe K."/>
            <person name="Takemine S."/>
            <person name="Ishii Y."/>
            <person name="Ogata Y."/>
            <person name="Shindo C."/>
            <person name="Suda W."/>
        </authorList>
    </citation>
    <scope>NUCLEOTIDE SEQUENCE</scope>
    <source>
        <strain evidence="2">KACHI17</strain>
    </source>
</reference>
<feature type="transmembrane region" description="Helical" evidence="1">
    <location>
        <begin position="164"/>
        <end position="181"/>
    </location>
</feature>
<evidence type="ECO:0000256" key="1">
    <source>
        <dbReference type="SAM" id="Phobius"/>
    </source>
</evidence>
<feature type="transmembrane region" description="Helical" evidence="1">
    <location>
        <begin position="114"/>
        <end position="133"/>
    </location>
</feature>
<proteinExistence type="predicted"/>